<dbReference type="Gene3D" id="3.30.450.40">
    <property type="match status" value="1"/>
</dbReference>
<name>A0ABS1V9D4_9PROT</name>
<dbReference type="Proteomes" id="UP000606490">
    <property type="component" value="Unassembled WGS sequence"/>
</dbReference>
<proteinExistence type="predicted"/>
<keyword evidence="2" id="KW-1185">Reference proteome</keyword>
<organism evidence="1 2">
    <name type="scientific">Belnapia mucosa</name>
    <dbReference type="NCBI Taxonomy" id="2804532"/>
    <lineage>
        <taxon>Bacteria</taxon>
        <taxon>Pseudomonadati</taxon>
        <taxon>Pseudomonadota</taxon>
        <taxon>Alphaproteobacteria</taxon>
        <taxon>Acetobacterales</taxon>
        <taxon>Roseomonadaceae</taxon>
        <taxon>Belnapia</taxon>
    </lineage>
</organism>
<dbReference type="SUPFAM" id="SSF55781">
    <property type="entry name" value="GAF domain-like"/>
    <property type="match status" value="1"/>
</dbReference>
<evidence type="ECO:0000313" key="2">
    <source>
        <dbReference type="Proteomes" id="UP000606490"/>
    </source>
</evidence>
<accession>A0ABS1V9D4</accession>
<dbReference type="EMBL" id="JAEUXJ010000013">
    <property type="protein sequence ID" value="MBL6458247.1"/>
    <property type="molecule type" value="Genomic_DNA"/>
</dbReference>
<reference evidence="1 2" key="1">
    <citation type="submission" date="2021-01" db="EMBL/GenBank/DDBJ databases">
        <title>Belnapia mucosa sp. nov. and Belnapia arida sp. nov., isolated from the Tabernas Desert (Almeria, Spain).</title>
        <authorList>
            <person name="Molina-Menor E."/>
            <person name="Vidal-Verdu A."/>
            <person name="Calonge A."/>
            <person name="Satari L."/>
            <person name="Pereto Magraner J."/>
            <person name="Porcar Miralles M."/>
        </authorList>
    </citation>
    <scope>NUCLEOTIDE SEQUENCE [LARGE SCALE GENOMIC DNA]</scope>
    <source>
        <strain evidence="1 2">T6</strain>
    </source>
</reference>
<dbReference type="RefSeq" id="WP_202827994.1">
    <property type="nucleotide sequence ID" value="NZ_JAEUXJ010000013.1"/>
</dbReference>
<dbReference type="InterPro" id="IPR029016">
    <property type="entry name" value="GAF-like_dom_sf"/>
</dbReference>
<evidence type="ECO:0000313" key="1">
    <source>
        <dbReference type="EMBL" id="MBL6458247.1"/>
    </source>
</evidence>
<protein>
    <submittedName>
        <fullName evidence="1">GAF domain-containing protein</fullName>
    </submittedName>
</protein>
<comment type="caution">
    <text evidence="1">The sequence shown here is derived from an EMBL/GenBank/DDBJ whole genome shotgun (WGS) entry which is preliminary data.</text>
</comment>
<gene>
    <name evidence="1" type="ORF">JMJ55_23190</name>
</gene>
<sequence length="170" mass="18589">MTGLVLDHLAAMAAALADPQQPSASFAALDAALGRAVGHRFLTMLAYRWEEGVAERLYSSRPDLYPARGRKAFAAAPTQRRVAEGMQPYIGRDAADIRRDFPDHETIFALGCESILNMPVVWRGRALGQVNLLHEARHYVPDQLPLVRALVQMAIPAFLAATATGQEDNP</sequence>